<reference evidence="2 3" key="1">
    <citation type="submission" date="2016-10" db="EMBL/GenBank/DDBJ databases">
        <title>Paenibacillus species isolates.</title>
        <authorList>
            <person name="Beno S.M."/>
        </authorList>
    </citation>
    <scope>NUCLEOTIDE SEQUENCE [LARGE SCALE GENOMIC DNA]</scope>
    <source>
        <strain evidence="2 3">FSL H7-0604</strain>
    </source>
</reference>
<gene>
    <name evidence="2" type="ORF">BJP51_30265</name>
</gene>
<accession>A0A1R0WX25</accession>
<evidence type="ECO:0000313" key="3">
    <source>
        <dbReference type="Proteomes" id="UP000187465"/>
    </source>
</evidence>
<organism evidence="2 3">
    <name type="scientific">Paenibacillus odorifer</name>
    <dbReference type="NCBI Taxonomy" id="189426"/>
    <lineage>
        <taxon>Bacteria</taxon>
        <taxon>Bacillati</taxon>
        <taxon>Bacillota</taxon>
        <taxon>Bacilli</taxon>
        <taxon>Bacillales</taxon>
        <taxon>Paenibacillaceae</taxon>
        <taxon>Paenibacillus</taxon>
    </lineage>
</organism>
<dbReference type="Proteomes" id="UP000187465">
    <property type="component" value="Unassembled WGS sequence"/>
</dbReference>
<dbReference type="AlphaFoldDB" id="A0A1R0WX25"/>
<name>A0A1R0WX25_9BACL</name>
<evidence type="ECO:0000313" key="2">
    <source>
        <dbReference type="EMBL" id="OMD23308.1"/>
    </source>
</evidence>
<dbReference type="InterPro" id="IPR001119">
    <property type="entry name" value="SLH_dom"/>
</dbReference>
<dbReference type="Pfam" id="PF00395">
    <property type="entry name" value="SLH"/>
    <property type="match status" value="1"/>
</dbReference>
<dbReference type="EMBL" id="MKQP01000057">
    <property type="protein sequence ID" value="OMD23308.1"/>
    <property type="molecule type" value="Genomic_DNA"/>
</dbReference>
<protein>
    <recommendedName>
        <fullName evidence="1">SLH domain-containing protein</fullName>
    </recommendedName>
</protein>
<evidence type="ECO:0000259" key="1">
    <source>
        <dbReference type="PROSITE" id="PS51272"/>
    </source>
</evidence>
<comment type="caution">
    <text evidence="2">The sequence shown here is derived from an EMBL/GenBank/DDBJ whole genome shotgun (WGS) entry which is preliminary data.</text>
</comment>
<dbReference type="PROSITE" id="PS51272">
    <property type="entry name" value="SLH"/>
    <property type="match status" value="1"/>
</dbReference>
<feature type="domain" description="SLH" evidence="1">
    <location>
        <begin position="50"/>
        <end position="113"/>
    </location>
</feature>
<sequence>MKIMKLLVLGLISGTIVTCGNVSYRVHADTTTYENTGTYEEVEEDGEEDPASSLFTDIQGHWSEPWVRWALGNQLMVGYDDGSFRPDQSITEAEFLKLFYLSFGYPKATSIGEEWTAAPYRMAKWWNHPVTGLQYPVARSTPITRMAAARLVASGLGMNYNDTDSVVYLLGNSLLPLPGEPTLVGFKGNLPLTRAEAIQWMRMLKLKGIYTVISRPEERSDRSLLPSLPEQGTGLKDFIAVPVTDRDFGIADSGRNLFIDFGSSRMLIEEHYGDSTGQDVFNNEMYKEVSVHYDTEGRLNAWKIDKDNERIDPIHIGTLNNIRPGISTLEDVLKAYGTYVAVDNEYGIIVSYWFENKGGVYEPRLSPFEMDNMEGGFYIGFIIDKQSLKVQTILISTAQQAMNPTDI</sequence>
<proteinExistence type="predicted"/>